<evidence type="ECO:0000259" key="7">
    <source>
        <dbReference type="PROSITE" id="PS51755"/>
    </source>
</evidence>
<keyword evidence="2" id="KW-0805">Transcription regulation</keyword>
<name>A0ABW1DB84_9ACTN</name>
<dbReference type="Pfam" id="PF00486">
    <property type="entry name" value="Trans_reg_C"/>
    <property type="match status" value="1"/>
</dbReference>
<accession>A0ABW1DB84</accession>
<evidence type="ECO:0000256" key="1">
    <source>
        <dbReference type="ARBA" id="ARBA00005820"/>
    </source>
</evidence>
<dbReference type="Gene3D" id="1.10.10.10">
    <property type="entry name" value="Winged helix-like DNA-binding domain superfamily/Winged helix DNA-binding domain"/>
    <property type="match status" value="1"/>
</dbReference>
<dbReference type="PROSITE" id="PS51755">
    <property type="entry name" value="OMPR_PHOB"/>
    <property type="match status" value="1"/>
</dbReference>
<dbReference type="SUPFAM" id="SSF52540">
    <property type="entry name" value="P-loop containing nucleoside triphosphate hydrolases"/>
    <property type="match status" value="1"/>
</dbReference>
<dbReference type="CDD" id="cd15831">
    <property type="entry name" value="BTAD"/>
    <property type="match status" value="1"/>
</dbReference>
<protein>
    <submittedName>
        <fullName evidence="8">BTAD domain-containing putative transcriptional regulator</fullName>
    </submittedName>
</protein>
<dbReference type="EMBL" id="JBHSPA010000115">
    <property type="protein sequence ID" value="MFC5834832.1"/>
    <property type="molecule type" value="Genomic_DNA"/>
</dbReference>
<feature type="domain" description="OmpR/PhoB-type" evidence="7">
    <location>
        <begin position="1"/>
        <end position="95"/>
    </location>
</feature>
<reference evidence="9" key="1">
    <citation type="journal article" date="2019" name="Int. J. Syst. Evol. Microbiol.">
        <title>The Global Catalogue of Microorganisms (GCM) 10K type strain sequencing project: providing services to taxonomists for standard genome sequencing and annotation.</title>
        <authorList>
            <consortium name="The Broad Institute Genomics Platform"/>
            <consortium name="The Broad Institute Genome Sequencing Center for Infectious Disease"/>
            <person name="Wu L."/>
            <person name="Ma J."/>
        </authorList>
    </citation>
    <scope>NUCLEOTIDE SEQUENCE [LARGE SCALE GENOMIC DNA]</scope>
    <source>
        <strain evidence="9">CCUG 53903</strain>
    </source>
</reference>
<evidence type="ECO:0000256" key="3">
    <source>
        <dbReference type="ARBA" id="ARBA00023125"/>
    </source>
</evidence>
<feature type="region of interest" description="Disordered" evidence="6">
    <location>
        <begin position="246"/>
        <end position="279"/>
    </location>
</feature>
<dbReference type="InterPro" id="IPR027417">
    <property type="entry name" value="P-loop_NTPase"/>
</dbReference>
<dbReference type="SMART" id="SM01043">
    <property type="entry name" value="BTAD"/>
    <property type="match status" value="1"/>
</dbReference>
<keyword evidence="9" id="KW-1185">Reference proteome</keyword>
<dbReference type="InterPro" id="IPR005158">
    <property type="entry name" value="BTAD"/>
</dbReference>
<dbReference type="PANTHER" id="PTHR35807">
    <property type="entry name" value="TRANSCRIPTIONAL REGULATOR REDD-RELATED"/>
    <property type="match status" value="1"/>
</dbReference>
<evidence type="ECO:0000256" key="4">
    <source>
        <dbReference type="ARBA" id="ARBA00023163"/>
    </source>
</evidence>
<dbReference type="SMART" id="SM00862">
    <property type="entry name" value="Trans_reg_C"/>
    <property type="match status" value="1"/>
</dbReference>
<dbReference type="Proteomes" id="UP001596058">
    <property type="component" value="Unassembled WGS sequence"/>
</dbReference>
<keyword evidence="4" id="KW-0804">Transcription</keyword>
<comment type="similarity">
    <text evidence="1">Belongs to the AfsR/DnrI/RedD regulatory family.</text>
</comment>
<keyword evidence="3 5" id="KW-0238">DNA-binding</keyword>
<dbReference type="SUPFAM" id="SSF46894">
    <property type="entry name" value="C-terminal effector domain of the bipartite response regulators"/>
    <property type="match status" value="1"/>
</dbReference>
<dbReference type="Pfam" id="PF03704">
    <property type="entry name" value="BTAD"/>
    <property type="match status" value="1"/>
</dbReference>
<dbReference type="InterPro" id="IPR016032">
    <property type="entry name" value="Sig_transdc_resp-reg_C-effctor"/>
</dbReference>
<evidence type="ECO:0000256" key="6">
    <source>
        <dbReference type="SAM" id="MobiDB-lite"/>
    </source>
</evidence>
<evidence type="ECO:0000313" key="9">
    <source>
        <dbReference type="Proteomes" id="UP001596058"/>
    </source>
</evidence>
<dbReference type="PANTHER" id="PTHR35807:SF1">
    <property type="entry name" value="TRANSCRIPTIONAL REGULATOR REDD"/>
    <property type="match status" value="1"/>
</dbReference>
<evidence type="ECO:0000256" key="2">
    <source>
        <dbReference type="ARBA" id="ARBA00023015"/>
    </source>
</evidence>
<sequence length="608" mass="65628">MRFQLLGPMRIQSAGTPLRIAAPKQRTLLAMLLAHAGRPVPVSSLVDEVWDERPPSSAVANLRTYLMRLRHLLSPDGHPDEERLVTSEGGYLLRVEPAEFDLAQFEASSVRARRSCERGELEAAHDEFAAALALWRGTPVEDVPLGPSLREVVAHLTERYLSTVEEFTEVQFALGRHAAAAERLRALTVRHPLREGLRGRLMVALYRCGDVAGALDAFRTARQALADELDVEPGPELRHLHQAILRREPDVEPPGAHIPDRRPRPQPRQLPREPAVFTGRSTELSLATQVLRRDDPPATPPPWDAGGGSRVLALHGPAGAGKSALALRAAHLTAGHYPDGRLYSDMQGCAPELAPLRPTEVLGRFLRALGVPHGDVPATQAEAAAVYQSMLADRRVLVFLDNAADAAQVAPLLPAGGECAAVVTSRPMLSTLDAVHVSVGMLGQAESVRMLALLAGEARVAAEPAAAADIALLCGHQPLALRIVAARLAGRPDWSLARFAERLRDRGRRLDELQTAGLSVRSSFEASLAALKECPGKDVAMRAFRLFGAADLPEIGLAHAAELLGVAAEAAEAALDELMKARLLELIDTDRFHMHELLRIFAGELATP</sequence>
<evidence type="ECO:0000256" key="5">
    <source>
        <dbReference type="PROSITE-ProRule" id="PRU01091"/>
    </source>
</evidence>
<proteinExistence type="inferred from homology"/>
<dbReference type="Gene3D" id="1.25.40.10">
    <property type="entry name" value="Tetratricopeptide repeat domain"/>
    <property type="match status" value="1"/>
</dbReference>
<dbReference type="InterPro" id="IPR001867">
    <property type="entry name" value="OmpR/PhoB-type_DNA-bd"/>
</dbReference>
<organism evidence="8 9">
    <name type="scientific">Nonomuraea insulae</name>
    <dbReference type="NCBI Taxonomy" id="1616787"/>
    <lineage>
        <taxon>Bacteria</taxon>
        <taxon>Bacillati</taxon>
        <taxon>Actinomycetota</taxon>
        <taxon>Actinomycetes</taxon>
        <taxon>Streptosporangiales</taxon>
        <taxon>Streptosporangiaceae</taxon>
        <taxon>Nonomuraea</taxon>
    </lineage>
</organism>
<dbReference type="SUPFAM" id="SSF48452">
    <property type="entry name" value="TPR-like"/>
    <property type="match status" value="1"/>
</dbReference>
<dbReference type="RefSeq" id="WP_379524243.1">
    <property type="nucleotide sequence ID" value="NZ_JBHSPA010000115.1"/>
</dbReference>
<feature type="DNA-binding region" description="OmpR/PhoB-type" evidence="5">
    <location>
        <begin position="1"/>
        <end position="95"/>
    </location>
</feature>
<dbReference type="InterPro" id="IPR011990">
    <property type="entry name" value="TPR-like_helical_dom_sf"/>
</dbReference>
<dbReference type="InterPro" id="IPR051677">
    <property type="entry name" value="AfsR-DnrI-RedD_regulator"/>
</dbReference>
<dbReference type="InterPro" id="IPR036388">
    <property type="entry name" value="WH-like_DNA-bd_sf"/>
</dbReference>
<dbReference type="PRINTS" id="PR00364">
    <property type="entry name" value="DISEASERSIST"/>
</dbReference>
<gene>
    <name evidence="8" type="ORF">ACFPZ3_64255</name>
</gene>
<evidence type="ECO:0000313" key="8">
    <source>
        <dbReference type="EMBL" id="MFC5834832.1"/>
    </source>
</evidence>
<dbReference type="Gene3D" id="3.40.50.300">
    <property type="entry name" value="P-loop containing nucleotide triphosphate hydrolases"/>
    <property type="match status" value="1"/>
</dbReference>
<comment type="caution">
    <text evidence="8">The sequence shown here is derived from an EMBL/GenBank/DDBJ whole genome shotgun (WGS) entry which is preliminary data.</text>
</comment>